<accession>A0A3S5A2Z9</accession>
<evidence type="ECO:0000313" key="1">
    <source>
        <dbReference type="EMBL" id="VEL10541.1"/>
    </source>
</evidence>
<comment type="caution">
    <text evidence="1">The sequence shown here is derived from an EMBL/GenBank/DDBJ whole genome shotgun (WGS) entry which is preliminary data.</text>
</comment>
<name>A0A3S5A2Z9_9PLAT</name>
<keyword evidence="2" id="KW-1185">Reference proteome</keyword>
<gene>
    <name evidence="1" type="ORF">PXEA_LOCUS3981</name>
</gene>
<dbReference type="EMBL" id="CAAALY010009300">
    <property type="protein sequence ID" value="VEL10541.1"/>
    <property type="molecule type" value="Genomic_DNA"/>
</dbReference>
<proteinExistence type="predicted"/>
<dbReference type="Proteomes" id="UP000784294">
    <property type="component" value="Unassembled WGS sequence"/>
</dbReference>
<organism evidence="1 2">
    <name type="scientific">Protopolystoma xenopodis</name>
    <dbReference type="NCBI Taxonomy" id="117903"/>
    <lineage>
        <taxon>Eukaryota</taxon>
        <taxon>Metazoa</taxon>
        <taxon>Spiralia</taxon>
        <taxon>Lophotrochozoa</taxon>
        <taxon>Platyhelminthes</taxon>
        <taxon>Monogenea</taxon>
        <taxon>Polyopisthocotylea</taxon>
        <taxon>Polystomatidea</taxon>
        <taxon>Polystomatidae</taxon>
        <taxon>Protopolystoma</taxon>
    </lineage>
</organism>
<protein>
    <submittedName>
        <fullName evidence="1">Uncharacterized protein</fullName>
    </submittedName>
</protein>
<dbReference type="AlphaFoldDB" id="A0A3S5A2Z9"/>
<evidence type="ECO:0000313" key="2">
    <source>
        <dbReference type="Proteomes" id="UP000784294"/>
    </source>
</evidence>
<sequence>MSPSPSLSLTCPAGCGSAPRTRHPIGGIGFGDRPNKRDKVTSRQLEKCTVNDDVTLTPDAKTNAQQAHRIPASCMFRLRQRTGALRTRLWCPDRLRAICGSSHLWFTSSIFTLLPCQVVAIGGELATSKRPLEWYQWRVLKSQAG</sequence>
<reference evidence="1" key="1">
    <citation type="submission" date="2018-11" db="EMBL/GenBank/DDBJ databases">
        <authorList>
            <consortium name="Pathogen Informatics"/>
        </authorList>
    </citation>
    <scope>NUCLEOTIDE SEQUENCE</scope>
</reference>